<evidence type="ECO:0000256" key="6">
    <source>
        <dbReference type="ARBA" id="ARBA00022617"/>
    </source>
</evidence>
<sequence>MMKRNRYFALLAILVIFQQVTTATAALKVAFYNNTACQNVEKTVRAEVQKRFQSDPSIAAQLLRIYFHDCFADGQCDASLLIKKNKNPSTLKPEILASTNLGIRGLDFIDFLKQQVVAACVGQANIVSCADIIALAARDAVALTAPNRRPYAIATGRLDGKVSNAANAETLPGSRQRIPDIISRFAKAGFSAQETLILSGAHTIGQSRCKFFDDRLYNWRGTRAPDPTLNTTTLAFLRKTCTNSVASKESRVFLDQNTSSSFVSDKSYFSMLTQHKGVLESDQKLLTDPSTKGFVKPLADGTEANFMNKFETAMKKLGNLGSTTVVGSKGDIRKVCSVLN</sequence>
<evidence type="ECO:0000256" key="9">
    <source>
        <dbReference type="ARBA" id="ARBA00022837"/>
    </source>
</evidence>
<evidence type="ECO:0000256" key="3">
    <source>
        <dbReference type="ARBA" id="ARBA00012313"/>
    </source>
</evidence>
<keyword evidence="4 18" id="KW-0964">Secreted</keyword>
<feature type="binding site" description="axial binding residue" evidence="15">
    <location>
        <position position="202"/>
    </location>
    <ligand>
        <name>heme b</name>
        <dbReference type="ChEBI" id="CHEBI:60344"/>
    </ligand>
    <ligandPart>
        <name>Fe</name>
        <dbReference type="ChEBI" id="CHEBI:18248"/>
    </ligandPart>
</feature>
<feature type="site" description="Transition state stabilizer" evidence="16">
    <location>
        <position position="64"/>
    </location>
</feature>
<dbReference type="GO" id="GO:0046872">
    <property type="term" value="F:metal ion binding"/>
    <property type="evidence" value="ECO:0007669"/>
    <property type="project" value="UniProtKB-UniRule"/>
</dbReference>
<protein>
    <recommendedName>
        <fullName evidence="3 18">Peroxidase</fullName>
        <ecNumber evidence="3 18">1.11.1.7</ecNumber>
    </recommendedName>
</protein>
<comment type="subcellular location">
    <subcellularLocation>
        <location evidence="18">Secreted</location>
    </subcellularLocation>
</comment>
<evidence type="ECO:0000256" key="8">
    <source>
        <dbReference type="ARBA" id="ARBA00022729"/>
    </source>
</evidence>
<organism evidence="20 21">
    <name type="scientific">Ceratodon purpureus</name>
    <name type="common">Fire moss</name>
    <name type="synonym">Dicranum purpureum</name>
    <dbReference type="NCBI Taxonomy" id="3225"/>
    <lineage>
        <taxon>Eukaryota</taxon>
        <taxon>Viridiplantae</taxon>
        <taxon>Streptophyta</taxon>
        <taxon>Embryophyta</taxon>
        <taxon>Bryophyta</taxon>
        <taxon>Bryophytina</taxon>
        <taxon>Bryopsida</taxon>
        <taxon>Dicranidae</taxon>
        <taxon>Pseudoditrichales</taxon>
        <taxon>Ditrichaceae</taxon>
        <taxon>Ceratodon</taxon>
    </lineage>
</organism>
<evidence type="ECO:0000256" key="18">
    <source>
        <dbReference type="RuleBase" id="RU362060"/>
    </source>
</evidence>
<evidence type="ECO:0000256" key="7">
    <source>
        <dbReference type="ARBA" id="ARBA00022723"/>
    </source>
</evidence>
<comment type="catalytic activity">
    <reaction evidence="1 18">
        <text>2 a phenolic donor + H2O2 = 2 a phenolic radical donor + 2 H2O</text>
        <dbReference type="Rhea" id="RHEA:56136"/>
        <dbReference type="ChEBI" id="CHEBI:15377"/>
        <dbReference type="ChEBI" id="CHEBI:16240"/>
        <dbReference type="ChEBI" id="CHEBI:139520"/>
        <dbReference type="ChEBI" id="CHEBI:139521"/>
        <dbReference type="EC" id="1.11.1.7"/>
    </reaction>
</comment>
<dbReference type="SUPFAM" id="SSF48113">
    <property type="entry name" value="Heme-dependent peroxidases"/>
    <property type="match status" value="1"/>
</dbReference>
<feature type="binding site" evidence="15">
    <location>
        <position position="255"/>
    </location>
    <ligand>
        <name>Ca(2+)</name>
        <dbReference type="ChEBI" id="CHEBI:29108"/>
        <label>2</label>
    </ligand>
</feature>
<comment type="similarity">
    <text evidence="18">Belongs to the peroxidase family. Classical plant (class III) peroxidase subfamily.</text>
</comment>
<dbReference type="CDD" id="cd00693">
    <property type="entry name" value="secretory_peroxidase"/>
    <property type="match status" value="1"/>
</dbReference>
<feature type="binding site" evidence="15">
    <location>
        <position position="203"/>
    </location>
    <ligand>
        <name>Ca(2+)</name>
        <dbReference type="ChEBI" id="CHEBI:29108"/>
        <label>2</label>
    </ligand>
</feature>
<keyword evidence="12 17" id="KW-1015">Disulfide bond</keyword>
<dbReference type="InterPro" id="IPR019794">
    <property type="entry name" value="Peroxidases_AS"/>
</dbReference>
<dbReference type="Gene3D" id="1.10.420.10">
    <property type="entry name" value="Peroxidase, domain 2"/>
    <property type="match status" value="1"/>
</dbReference>
<feature type="binding site" evidence="15">
    <location>
        <position position="74"/>
    </location>
    <ligand>
        <name>Ca(2+)</name>
        <dbReference type="ChEBI" id="CHEBI:29108"/>
        <label>1</label>
    </ligand>
</feature>
<dbReference type="PANTHER" id="PTHR31517">
    <property type="match status" value="1"/>
</dbReference>
<evidence type="ECO:0000256" key="4">
    <source>
        <dbReference type="ARBA" id="ARBA00022525"/>
    </source>
</evidence>
<dbReference type="PRINTS" id="PR00458">
    <property type="entry name" value="PEROXIDASE"/>
</dbReference>
<evidence type="ECO:0000313" key="20">
    <source>
        <dbReference type="EMBL" id="KAG0556866.1"/>
    </source>
</evidence>
<name>A0A8T0GBU6_CERPU</name>
<keyword evidence="8 18" id="KW-0732">Signal</keyword>
<dbReference type="Gene3D" id="1.10.520.10">
    <property type="match status" value="1"/>
</dbReference>
<evidence type="ECO:0000313" key="21">
    <source>
        <dbReference type="Proteomes" id="UP000822688"/>
    </source>
</evidence>
<feature type="binding site" evidence="14">
    <location>
        <position position="172"/>
    </location>
    <ligand>
        <name>substrate</name>
    </ligand>
</feature>
<feature type="active site" description="Proton acceptor" evidence="13">
    <location>
        <position position="68"/>
    </location>
</feature>
<feature type="binding site" evidence="15">
    <location>
        <position position="69"/>
    </location>
    <ligand>
        <name>Ca(2+)</name>
        <dbReference type="ChEBI" id="CHEBI:29108"/>
        <label>1</label>
    </ligand>
</feature>
<feature type="signal peptide" evidence="18">
    <location>
        <begin position="1"/>
        <end position="25"/>
    </location>
</feature>
<dbReference type="InterPro" id="IPR010255">
    <property type="entry name" value="Haem_peroxidase_sf"/>
</dbReference>
<dbReference type="PROSITE" id="PS00436">
    <property type="entry name" value="PEROXIDASE_2"/>
    <property type="match status" value="1"/>
</dbReference>
<dbReference type="GO" id="GO:0020037">
    <property type="term" value="F:heme binding"/>
    <property type="evidence" value="ECO:0007669"/>
    <property type="project" value="UniProtKB-UniRule"/>
</dbReference>
<evidence type="ECO:0000256" key="15">
    <source>
        <dbReference type="PIRSR" id="PIRSR600823-3"/>
    </source>
</evidence>
<feature type="domain" description="Plant heme peroxidase family profile" evidence="19">
    <location>
        <begin position="26"/>
        <end position="340"/>
    </location>
</feature>
<comment type="cofactor">
    <cofactor evidence="15 18">
        <name>Ca(2+)</name>
        <dbReference type="ChEBI" id="CHEBI:29108"/>
    </cofactor>
    <text evidence="15 18">Binds 2 calcium ions per subunit.</text>
</comment>
<dbReference type="PANTHER" id="PTHR31517:SF59">
    <property type="entry name" value="PEROXIDASE"/>
    <property type="match status" value="1"/>
</dbReference>
<feature type="disulfide bond" evidence="17">
    <location>
        <begin position="37"/>
        <end position="120"/>
    </location>
</feature>
<evidence type="ECO:0000256" key="16">
    <source>
        <dbReference type="PIRSR" id="PIRSR600823-4"/>
    </source>
</evidence>
<proteinExistence type="inferred from homology"/>
<reference evidence="20 21" key="1">
    <citation type="submission" date="2020-06" db="EMBL/GenBank/DDBJ databases">
        <title>WGS assembly of Ceratodon purpureus strain R40.</title>
        <authorList>
            <person name="Carey S.B."/>
            <person name="Jenkins J."/>
            <person name="Shu S."/>
            <person name="Lovell J.T."/>
            <person name="Sreedasyam A."/>
            <person name="Maumus F."/>
            <person name="Tiley G.P."/>
            <person name="Fernandez-Pozo N."/>
            <person name="Barry K."/>
            <person name="Chen C."/>
            <person name="Wang M."/>
            <person name="Lipzen A."/>
            <person name="Daum C."/>
            <person name="Saski C.A."/>
            <person name="Payton A.C."/>
            <person name="Mcbreen J.C."/>
            <person name="Conrad R.E."/>
            <person name="Kollar L.M."/>
            <person name="Olsson S."/>
            <person name="Huttunen S."/>
            <person name="Landis J.B."/>
            <person name="Wickett N.J."/>
            <person name="Johnson M.G."/>
            <person name="Rensing S.A."/>
            <person name="Grimwood J."/>
            <person name="Schmutz J."/>
            <person name="Mcdaniel S.F."/>
        </authorList>
    </citation>
    <scope>NUCLEOTIDE SEQUENCE [LARGE SCALE GENOMIC DNA]</scope>
    <source>
        <strain evidence="20 21">R40</strain>
    </source>
</reference>
<evidence type="ECO:0000256" key="13">
    <source>
        <dbReference type="PIRSR" id="PIRSR600823-1"/>
    </source>
</evidence>
<evidence type="ECO:0000256" key="17">
    <source>
        <dbReference type="PIRSR" id="PIRSR600823-5"/>
    </source>
</evidence>
<evidence type="ECO:0000256" key="1">
    <source>
        <dbReference type="ARBA" id="ARBA00000189"/>
    </source>
</evidence>
<dbReference type="EMBL" id="CM026432">
    <property type="protein sequence ID" value="KAG0556866.1"/>
    <property type="molecule type" value="Genomic_DNA"/>
</dbReference>
<dbReference type="GO" id="GO:0005576">
    <property type="term" value="C:extracellular region"/>
    <property type="evidence" value="ECO:0007669"/>
    <property type="project" value="UniProtKB-SubCell"/>
</dbReference>
<feature type="chain" id="PRO_5035967908" description="Peroxidase" evidence="18">
    <location>
        <begin position="26"/>
        <end position="340"/>
    </location>
</feature>
<dbReference type="InterPro" id="IPR002016">
    <property type="entry name" value="Haem_peroxidase"/>
</dbReference>
<feature type="binding site" evidence="15">
    <location>
        <position position="77"/>
    </location>
    <ligand>
        <name>Ca(2+)</name>
        <dbReference type="ChEBI" id="CHEBI:29108"/>
        <label>1</label>
    </ligand>
</feature>
<dbReference type="OrthoDB" id="2113341at2759"/>
<evidence type="ECO:0000256" key="10">
    <source>
        <dbReference type="ARBA" id="ARBA00023002"/>
    </source>
</evidence>
<gene>
    <name evidence="20" type="ORF">KC19_11G085100</name>
</gene>
<keyword evidence="18" id="KW-0376">Hydrogen peroxide</keyword>
<keyword evidence="9 15" id="KW-0106">Calcium</keyword>
<keyword evidence="11 15" id="KW-0408">Iron</keyword>
<dbReference type="GO" id="GO:0006979">
    <property type="term" value="P:response to oxidative stress"/>
    <property type="evidence" value="ECO:0007669"/>
    <property type="project" value="UniProtKB-UniRule"/>
</dbReference>
<evidence type="ECO:0000256" key="12">
    <source>
        <dbReference type="ARBA" id="ARBA00023157"/>
    </source>
</evidence>
<feature type="binding site" evidence="15">
    <location>
        <position position="265"/>
    </location>
    <ligand>
        <name>Ca(2+)</name>
        <dbReference type="ChEBI" id="CHEBI:29108"/>
        <label>2</label>
    </ligand>
</feature>
<comment type="function">
    <text evidence="2">Removal of H(2)O(2), oxidation of toxic reductants, biosynthesis and degradation of lignin, suberization, auxin catabolism, response to environmental stresses such as wounding, pathogen attack and oxidative stress. These functions might be dependent on each isozyme/isoform in each plant tissue.</text>
</comment>
<dbReference type="InterPro" id="IPR000823">
    <property type="entry name" value="Peroxidase_pln"/>
</dbReference>
<dbReference type="EC" id="1.11.1.7" evidence="3 18"/>
<feature type="binding site" evidence="15">
    <location>
        <position position="79"/>
    </location>
    <ligand>
        <name>Ca(2+)</name>
        <dbReference type="ChEBI" id="CHEBI:29108"/>
        <label>1</label>
    </ligand>
</feature>
<keyword evidence="21" id="KW-1185">Reference proteome</keyword>
<dbReference type="InterPro" id="IPR033905">
    <property type="entry name" value="Secretory_peroxidase"/>
</dbReference>
<evidence type="ECO:0000259" key="19">
    <source>
        <dbReference type="PROSITE" id="PS50873"/>
    </source>
</evidence>
<accession>A0A8T0GBU6</accession>
<dbReference type="GO" id="GO:0042744">
    <property type="term" value="P:hydrogen peroxide catabolic process"/>
    <property type="evidence" value="ECO:0007669"/>
    <property type="project" value="UniProtKB-KW"/>
</dbReference>
<dbReference type="GO" id="GO:0140825">
    <property type="term" value="F:lactoperoxidase activity"/>
    <property type="evidence" value="ECO:0007669"/>
    <property type="project" value="UniProtKB-EC"/>
</dbReference>
<dbReference type="Pfam" id="PF00141">
    <property type="entry name" value="peroxidase"/>
    <property type="match status" value="1"/>
</dbReference>
<keyword evidence="6 18" id="KW-0349">Heme</keyword>
<comment type="cofactor">
    <cofactor evidence="15 18">
        <name>heme b</name>
        <dbReference type="ChEBI" id="CHEBI:60344"/>
    </cofactor>
    <text evidence="15 18">Binds 1 heme b (iron(II)-protoporphyrin IX) group per subunit.</text>
</comment>
<feature type="disulfide bond" evidence="17">
    <location>
        <begin position="209"/>
        <end position="241"/>
    </location>
</feature>
<dbReference type="PRINTS" id="PR00461">
    <property type="entry name" value="PLPEROXIDASE"/>
</dbReference>
<dbReference type="PROSITE" id="PS50873">
    <property type="entry name" value="PEROXIDASE_4"/>
    <property type="match status" value="1"/>
</dbReference>
<keyword evidence="10 18" id="KW-0560">Oxidoreductase</keyword>
<keyword evidence="5 18" id="KW-0575">Peroxidase</keyword>
<evidence type="ECO:0000256" key="5">
    <source>
        <dbReference type="ARBA" id="ARBA00022559"/>
    </source>
</evidence>
<evidence type="ECO:0000256" key="14">
    <source>
        <dbReference type="PIRSR" id="PIRSR600823-2"/>
    </source>
</evidence>
<evidence type="ECO:0000256" key="2">
    <source>
        <dbReference type="ARBA" id="ARBA00002322"/>
    </source>
</evidence>
<feature type="disulfide bond" evidence="17">
    <location>
        <begin position="70"/>
        <end position="76"/>
    </location>
</feature>
<feature type="binding site" evidence="15">
    <location>
        <position position="258"/>
    </location>
    <ligand>
        <name>Ca(2+)</name>
        <dbReference type="ChEBI" id="CHEBI:29108"/>
        <label>2</label>
    </ligand>
</feature>
<comment type="caution">
    <text evidence="20">The sequence shown here is derived from an EMBL/GenBank/DDBJ whole genome shotgun (WGS) entry which is preliminary data.</text>
</comment>
<evidence type="ECO:0000256" key="11">
    <source>
        <dbReference type="ARBA" id="ARBA00023004"/>
    </source>
</evidence>
<feature type="disulfide bond" evidence="17">
    <location>
        <begin position="129"/>
        <end position="336"/>
    </location>
</feature>
<dbReference type="FunFam" id="1.10.420.10:FF:000007">
    <property type="entry name" value="Peroxidase"/>
    <property type="match status" value="1"/>
</dbReference>
<keyword evidence="7 15" id="KW-0479">Metal-binding</keyword>
<dbReference type="AlphaFoldDB" id="A0A8T0GBU6"/>
<dbReference type="Proteomes" id="UP000822688">
    <property type="component" value="Chromosome 11"/>
</dbReference>